<dbReference type="CDD" id="cd02869">
    <property type="entry name" value="PseudoU_synth_RluA_like"/>
    <property type="match status" value="1"/>
</dbReference>
<dbReference type="InterPro" id="IPR050188">
    <property type="entry name" value="RluA_PseudoU_synthase"/>
</dbReference>
<evidence type="ECO:0000313" key="6">
    <source>
        <dbReference type="Proteomes" id="UP000044616"/>
    </source>
</evidence>
<proteinExistence type="predicted"/>
<evidence type="ECO:0000256" key="2">
    <source>
        <dbReference type="ARBA" id="ARBA00031870"/>
    </source>
</evidence>
<dbReference type="RefSeq" id="WP_047531322.1">
    <property type="nucleotide sequence ID" value="NZ_CCEH01000016.1"/>
</dbReference>
<dbReference type="GO" id="GO:0009982">
    <property type="term" value="F:pseudouridine synthase activity"/>
    <property type="evidence" value="ECO:0007669"/>
    <property type="project" value="InterPro"/>
</dbReference>
<dbReference type="PANTHER" id="PTHR21600">
    <property type="entry name" value="MITOCHONDRIAL RNA PSEUDOURIDINE SYNTHASE"/>
    <property type="match status" value="1"/>
</dbReference>
<evidence type="ECO:0000256" key="3">
    <source>
        <dbReference type="ARBA" id="ARBA00033164"/>
    </source>
</evidence>
<dbReference type="SUPFAM" id="SSF55120">
    <property type="entry name" value="Pseudouridine synthase"/>
    <property type="match status" value="1"/>
</dbReference>
<name>A0A077UJV3_9STAP</name>
<gene>
    <name evidence="5" type="primary">rluD_2</name>
    <name evidence="5" type="ORF">ERS140147_01874</name>
</gene>
<dbReference type="InterPro" id="IPR006145">
    <property type="entry name" value="PsdUridine_synth_RsuA/RluA"/>
</dbReference>
<dbReference type="Gene3D" id="3.30.2350.10">
    <property type="entry name" value="Pseudouridine synthase"/>
    <property type="match status" value="1"/>
</dbReference>
<dbReference type="GO" id="GO:0000455">
    <property type="term" value="P:enzyme-directed rRNA pseudouridine synthesis"/>
    <property type="evidence" value="ECO:0007669"/>
    <property type="project" value="TreeGrafter"/>
</dbReference>
<protein>
    <recommendedName>
        <fullName evidence="2">RNA pseudouridylate synthase</fullName>
    </recommendedName>
    <alternativeName>
        <fullName evidence="3">RNA-uridine isomerase</fullName>
    </alternativeName>
</protein>
<dbReference type="Pfam" id="PF00849">
    <property type="entry name" value="PseudoU_synth_2"/>
    <property type="match status" value="1"/>
</dbReference>
<sequence>MKFTYQITQQETVKTFLARHDFSKKTVSAIKQNGALIVNGQHVTVRKVLMPEDTLVIHLPREIHSSNLIPFHRPLEIIYEDDYIILVTKPNNQNCTPSREHPHESLIEQVLHYCQDKGENINPHVVTRLDRDTTGIVIFAKYGHIHHLFSKVKLEKVYTCLANGKTKLNDVIEANIRRSSDSIITREVSEDGKYAKTSYEVLTQNDNYSLCKVYLHTGRTHQIRVHFQYIGHSIVGDSLYGGSHERVQGQTLQCTQVNFVHPITNKDIEITIDYKNLLNLFNEL</sequence>
<evidence type="ECO:0000313" key="5">
    <source>
        <dbReference type="EMBL" id="CDR28735.1"/>
    </source>
</evidence>
<organism evidence="5 6">
    <name type="scientific">Staphylococcus schweitzeri</name>
    <dbReference type="NCBI Taxonomy" id="1654388"/>
    <lineage>
        <taxon>Bacteria</taxon>
        <taxon>Bacillati</taxon>
        <taxon>Bacillota</taxon>
        <taxon>Bacilli</taxon>
        <taxon>Bacillales</taxon>
        <taxon>Staphylococcaceae</taxon>
        <taxon>Staphylococcus</taxon>
    </lineage>
</organism>
<dbReference type="PROSITE" id="PS01129">
    <property type="entry name" value="PSI_RLU"/>
    <property type="match status" value="1"/>
</dbReference>
<evidence type="ECO:0000256" key="1">
    <source>
        <dbReference type="ARBA" id="ARBA00000073"/>
    </source>
</evidence>
<reference evidence="5 6" key="1">
    <citation type="submission" date="2014-05" db="EMBL/GenBank/DDBJ databases">
        <authorList>
            <person name="Aslett A.Martin."/>
            <person name="De Silva Nishadi"/>
        </authorList>
    </citation>
    <scope>NUCLEOTIDE SEQUENCE [LARGE SCALE GENOMIC DNA]</scope>
</reference>
<feature type="domain" description="Pseudouridine synthase RsuA/RluA-like" evidence="4">
    <location>
        <begin position="84"/>
        <end position="228"/>
    </location>
</feature>
<dbReference type="GO" id="GO:0003723">
    <property type="term" value="F:RNA binding"/>
    <property type="evidence" value="ECO:0007669"/>
    <property type="project" value="InterPro"/>
</dbReference>
<accession>A0A077UJV3</accession>
<evidence type="ECO:0000259" key="4">
    <source>
        <dbReference type="Pfam" id="PF00849"/>
    </source>
</evidence>
<dbReference type="Proteomes" id="UP000044616">
    <property type="component" value="Unassembled WGS sequence"/>
</dbReference>
<dbReference type="InterPro" id="IPR006224">
    <property type="entry name" value="PsdUridine_synth_RluA-like_CS"/>
</dbReference>
<dbReference type="InterPro" id="IPR020103">
    <property type="entry name" value="PsdUridine_synth_cat_dom_sf"/>
</dbReference>
<dbReference type="GO" id="GO:0140098">
    <property type="term" value="F:catalytic activity, acting on RNA"/>
    <property type="evidence" value="ECO:0007669"/>
    <property type="project" value="UniProtKB-ARBA"/>
</dbReference>
<keyword evidence="5" id="KW-0413">Isomerase</keyword>
<dbReference type="AlphaFoldDB" id="A0A077UJV3"/>
<dbReference type="EMBL" id="CCEH01000016">
    <property type="protein sequence ID" value="CDR28735.1"/>
    <property type="molecule type" value="Genomic_DNA"/>
</dbReference>
<comment type="catalytic activity">
    <reaction evidence="1">
        <text>a uridine in RNA = a pseudouridine in RNA</text>
        <dbReference type="Rhea" id="RHEA:48348"/>
        <dbReference type="Rhea" id="RHEA-COMP:12068"/>
        <dbReference type="Rhea" id="RHEA-COMP:12069"/>
        <dbReference type="ChEBI" id="CHEBI:65314"/>
        <dbReference type="ChEBI" id="CHEBI:65315"/>
    </reaction>
</comment>
<dbReference type="PANTHER" id="PTHR21600:SF35">
    <property type="entry name" value="PSEUDOURIDINE SYNTHASE"/>
    <property type="match status" value="1"/>
</dbReference>